<dbReference type="InterPro" id="IPR036890">
    <property type="entry name" value="HATPase_C_sf"/>
</dbReference>
<dbReference type="SUPFAM" id="SSF55785">
    <property type="entry name" value="PYP-like sensor domain (PAS domain)"/>
    <property type="match status" value="3"/>
</dbReference>
<dbReference type="InterPro" id="IPR035965">
    <property type="entry name" value="PAS-like_dom_sf"/>
</dbReference>
<dbReference type="NCBIfam" id="TIGR00229">
    <property type="entry name" value="sensory_box"/>
    <property type="match status" value="3"/>
</dbReference>
<dbReference type="EMBL" id="JBHUCZ010000013">
    <property type="protein sequence ID" value="MFD1568693.1"/>
    <property type="molecule type" value="Genomic_DNA"/>
</dbReference>
<dbReference type="InterPro" id="IPR000700">
    <property type="entry name" value="PAS-assoc_C"/>
</dbReference>
<dbReference type="InterPro" id="IPR003594">
    <property type="entry name" value="HATPase_dom"/>
</dbReference>
<dbReference type="Pfam" id="PF08448">
    <property type="entry name" value="PAS_4"/>
    <property type="match status" value="1"/>
</dbReference>
<dbReference type="PRINTS" id="PR00344">
    <property type="entry name" value="BCTRLSENSOR"/>
</dbReference>
<dbReference type="PROSITE" id="PS50109">
    <property type="entry name" value="HIS_KIN"/>
    <property type="match status" value="1"/>
</dbReference>
<feature type="domain" description="PAS" evidence="7">
    <location>
        <begin position="385"/>
        <end position="458"/>
    </location>
</feature>
<keyword evidence="4" id="KW-0808">Transferase</keyword>
<dbReference type="EC" id="2.7.13.3" evidence="2"/>
<dbReference type="PANTHER" id="PTHR43304">
    <property type="entry name" value="PHYTOCHROME-LIKE PROTEIN CPH1"/>
    <property type="match status" value="1"/>
</dbReference>
<comment type="catalytic activity">
    <reaction evidence="1">
        <text>ATP + protein L-histidine = ADP + protein N-phospho-L-histidine.</text>
        <dbReference type="EC" id="2.7.13.3"/>
    </reaction>
</comment>
<dbReference type="Pfam" id="PF13426">
    <property type="entry name" value="PAS_9"/>
    <property type="match status" value="1"/>
</dbReference>
<keyword evidence="5" id="KW-0418">Kinase</keyword>
<evidence type="ECO:0000256" key="3">
    <source>
        <dbReference type="ARBA" id="ARBA00022553"/>
    </source>
</evidence>
<evidence type="ECO:0000313" key="10">
    <source>
        <dbReference type="Proteomes" id="UP001597139"/>
    </source>
</evidence>
<evidence type="ECO:0000313" key="9">
    <source>
        <dbReference type="EMBL" id="MFD1568693.1"/>
    </source>
</evidence>
<dbReference type="AlphaFoldDB" id="A0ABD6BX09"/>
<dbReference type="SMART" id="SM00086">
    <property type="entry name" value="PAC"/>
    <property type="match status" value="3"/>
</dbReference>
<dbReference type="InterPro" id="IPR013655">
    <property type="entry name" value="PAS_fold_3"/>
</dbReference>
<dbReference type="PROSITE" id="PS50113">
    <property type="entry name" value="PAC"/>
    <property type="match status" value="3"/>
</dbReference>
<dbReference type="Gene3D" id="2.10.70.100">
    <property type="match status" value="1"/>
</dbReference>
<evidence type="ECO:0000256" key="4">
    <source>
        <dbReference type="ARBA" id="ARBA00022679"/>
    </source>
</evidence>
<comment type="caution">
    <text evidence="9">The sequence shown here is derived from an EMBL/GenBank/DDBJ whole genome shotgun (WGS) entry which is preliminary data.</text>
</comment>
<evidence type="ECO:0000259" key="7">
    <source>
        <dbReference type="PROSITE" id="PS50112"/>
    </source>
</evidence>
<dbReference type="CDD" id="cd00075">
    <property type="entry name" value="HATPase"/>
    <property type="match status" value="1"/>
</dbReference>
<dbReference type="RefSeq" id="WP_267647548.1">
    <property type="nucleotide sequence ID" value="NZ_JANHGR010000002.1"/>
</dbReference>
<reference evidence="9 10" key="1">
    <citation type="journal article" date="2019" name="Int. J. Syst. Evol. Microbiol.">
        <title>The Global Catalogue of Microorganisms (GCM) 10K type strain sequencing project: providing services to taxonomists for standard genome sequencing and annotation.</title>
        <authorList>
            <consortium name="The Broad Institute Genomics Platform"/>
            <consortium name="The Broad Institute Genome Sequencing Center for Infectious Disease"/>
            <person name="Wu L."/>
            <person name="Ma J."/>
        </authorList>
    </citation>
    <scope>NUCLEOTIDE SEQUENCE [LARGE SCALE GENOMIC DNA]</scope>
    <source>
        <strain evidence="9 10">CGMCC 1.12859</strain>
    </source>
</reference>
<dbReference type="InterPro" id="IPR013656">
    <property type="entry name" value="PAS_4"/>
</dbReference>
<dbReference type="Gene3D" id="3.30.450.20">
    <property type="entry name" value="PAS domain"/>
    <property type="match status" value="3"/>
</dbReference>
<dbReference type="Proteomes" id="UP001597139">
    <property type="component" value="Unassembled WGS sequence"/>
</dbReference>
<feature type="domain" description="PAC" evidence="8">
    <location>
        <begin position="461"/>
        <end position="513"/>
    </location>
</feature>
<dbReference type="InterPro" id="IPR052162">
    <property type="entry name" value="Sensor_kinase/Photoreceptor"/>
</dbReference>
<feature type="domain" description="PAC" evidence="8">
    <location>
        <begin position="210"/>
        <end position="262"/>
    </location>
</feature>
<dbReference type="Gene3D" id="3.30.565.10">
    <property type="entry name" value="Histidine kinase-like ATPase, C-terminal domain"/>
    <property type="match status" value="1"/>
</dbReference>
<gene>
    <name evidence="9" type="ORF">ACFSAU_14450</name>
</gene>
<dbReference type="Pfam" id="PF02518">
    <property type="entry name" value="HATPase_c"/>
    <property type="match status" value="1"/>
</dbReference>
<feature type="domain" description="Histidine kinase" evidence="6">
    <location>
        <begin position="517"/>
        <end position="722"/>
    </location>
</feature>
<dbReference type="InterPro" id="IPR001610">
    <property type="entry name" value="PAC"/>
</dbReference>
<dbReference type="PANTHER" id="PTHR43304:SF1">
    <property type="entry name" value="PAC DOMAIN-CONTAINING PROTEIN"/>
    <property type="match status" value="1"/>
</dbReference>
<dbReference type="PROSITE" id="PS50112">
    <property type="entry name" value="PAS"/>
    <property type="match status" value="2"/>
</dbReference>
<dbReference type="GO" id="GO:0004673">
    <property type="term" value="F:protein histidine kinase activity"/>
    <property type="evidence" value="ECO:0007669"/>
    <property type="project" value="UniProtKB-EC"/>
</dbReference>
<organism evidence="9 10">
    <name type="scientific">Halolamina litorea</name>
    <dbReference type="NCBI Taxonomy" id="1515593"/>
    <lineage>
        <taxon>Archaea</taxon>
        <taxon>Methanobacteriati</taxon>
        <taxon>Methanobacteriota</taxon>
        <taxon>Stenosarchaea group</taxon>
        <taxon>Halobacteria</taxon>
        <taxon>Halobacteriales</taxon>
        <taxon>Haloferacaceae</taxon>
    </lineage>
</organism>
<evidence type="ECO:0000256" key="1">
    <source>
        <dbReference type="ARBA" id="ARBA00000085"/>
    </source>
</evidence>
<proteinExistence type="predicted"/>
<dbReference type="CDD" id="cd00130">
    <property type="entry name" value="PAS"/>
    <property type="match status" value="3"/>
</dbReference>
<dbReference type="SMART" id="SM00091">
    <property type="entry name" value="PAS"/>
    <property type="match status" value="2"/>
</dbReference>
<dbReference type="SMART" id="SM00387">
    <property type="entry name" value="HATPase_c"/>
    <property type="match status" value="1"/>
</dbReference>
<dbReference type="InterPro" id="IPR005467">
    <property type="entry name" value="His_kinase_dom"/>
</dbReference>
<dbReference type="SUPFAM" id="SSF55874">
    <property type="entry name" value="ATPase domain of HSP90 chaperone/DNA topoisomerase II/histidine kinase"/>
    <property type="match status" value="1"/>
</dbReference>
<evidence type="ECO:0000259" key="8">
    <source>
        <dbReference type="PROSITE" id="PS50113"/>
    </source>
</evidence>
<feature type="domain" description="PAC" evidence="8">
    <location>
        <begin position="337"/>
        <end position="388"/>
    </location>
</feature>
<evidence type="ECO:0000256" key="2">
    <source>
        <dbReference type="ARBA" id="ARBA00012438"/>
    </source>
</evidence>
<keyword evidence="3" id="KW-0597">Phosphoprotein</keyword>
<evidence type="ECO:0000259" key="6">
    <source>
        <dbReference type="PROSITE" id="PS50109"/>
    </source>
</evidence>
<keyword evidence="10" id="KW-1185">Reference proteome</keyword>
<evidence type="ECO:0000256" key="5">
    <source>
        <dbReference type="ARBA" id="ARBA00022777"/>
    </source>
</evidence>
<feature type="domain" description="PAS" evidence="7">
    <location>
        <begin position="130"/>
        <end position="175"/>
    </location>
</feature>
<dbReference type="InterPro" id="IPR004358">
    <property type="entry name" value="Sig_transdc_His_kin-like_C"/>
</dbReference>
<accession>A0ABD6BX09</accession>
<dbReference type="Pfam" id="PF08447">
    <property type="entry name" value="PAS_3"/>
    <property type="match status" value="1"/>
</dbReference>
<sequence>MDPSRTSSPPRIALDIARDRNRELLTKLLTDCEVVEFSGPVPDGTDLCIIDAAAVERSGERFEEWRTEQSPVFAPVALLLEGGPSTAPSESGLREHVDSLFRVPMQKAELAARIENLLRMREFSRDLEAERKLTELVFESSPLAKLVLEPDGTVIRANTRAGEVVGLDPTDLIGRKYDNDRWTALSADGTPVPTEELPFKRVRETDSPVYGFEHVVSRPDHDDMWVSVNMAPIRDESDGIAYVVAVIEDITVRRTQAQELERQIDLFRKAGDIANVGAWEYDLRAEEHWGTREVKRIHGLPDDADLTPERSIECYHPEDRPVIEAAFERAVEEGVPYDLELRLVGDDGEQRWIRTRGEPQREDGEVVRIRGTVQEITDRKERERQLLRMKNAVDEAPVGIALTDPAQEDNPLIYVNDQFVELTGYGREEAIGRNCRFLQGEDTDPETVARLRRKIEAEEPVSVTIRNYRADGSAFWNRLDVAPVRDEDGTVVNYIGFQQDVTDAQVRDRQLQILDRYLRHNVRNKMNVVNGLADSVREEGDPSVAAYADTIERTGLTLLRNMEKEHVITNFLRQDPEPTTTDLMGLLGSTVADVREQYPAASVTLSGPGSVSVEAVPQLSTALAELVRNAIIHNDSASPTVEVTVEAGEEAVRVHVADDGPGIPEMESEVLADADAETVVNHGQGLGLWLVYLVVSHSGGSLNFAEREPEGTVVTVELPRGD</sequence>
<protein>
    <recommendedName>
        <fullName evidence="2">histidine kinase</fullName>
        <ecNumber evidence="2">2.7.13.3</ecNumber>
    </recommendedName>
</protein>
<name>A0ABD6BX09_9EURY</name>
<dbReference type="InterPro" id="IPR000014">
    <property type="entry name" value="PAS"/>
</dbReference>